<gene>
    <name evidence="2" type="ORF">L211DRAFT_866091</name>
</gene>
<organism evidence="2 3">
    <name type="scientific">Terfezia boudieri ATCC MYA-4762</name>
    <dbReference type="NCBI Taxonomy" id="1051890"/>
    <lineage>
        <taxon>Eukaryota</taxon>
        <taxon>Fungi</taxon>
        <taxon>Dikarya</taxon>
        <taxon>Ascomycota</taxon>
        <taxon>Pezizomycotina</taxon>
        <taxon>Pezizomycetes</taxon>
        <taxon>Pezizales</taxon>
        <taxon>Pezizaceae</taxon>
        <taxon>Terfezia</taxon>
    </lineage>
</organism>
<dbReference type="EMBL" id="ML121532">
    <property type="protein sequence ID" value="RPB27223.1"/>
    <property type="molecule type" value="Genomic_DNA"/>
</dbReference>
<keyword evidence="3" id="KW-1185">Reference proteome</keyword>
<dbReference type="AlphaFoldDB" id="A0A3N4LWE1"/>
<evidence type="ECO:0000313" key="2">
    <source>
        <dbReference type="EMBL" id="RPB27223.1"/>
    </source>
</evidence>
<dbReference type="Proteomes" id="UP000267821">
    <property type="component" value="Unassembled WGS sequence"/>
</dbReference>
<dbReference type="InParanoid" id="A0A3N4LWE1"/>
<name>A0A3N4LWE1_9PEZI</name>
<proteinExistence type="predicted"/>
<feature type="compositionally biased region" description="Acidic residues" evidence="1">
    <location>
        <begin position="663"/>
        <end position="674"/>
    </location>
</feature>
<accession>A0A3N4LWE1</accession>
<feature type="region of interest" description="Disordered" evidence="1">
    <location>
        <begin position="641"/>
        <end position="676"/>
    </location>
</feature>
<evidence type="ECO:0000313" key="3">
    <source>
        <dbReference type="Proteomes" id="UP000267821"/>
    </source>
</evidence>
<reference evidence="2 3" key="1">
    <citation type="journal article" date="2018" name="Nat. Ecol. Evol.">
        <title>Pezizomycetes genomes reveal the molecular basis of ectomycorrhizal truffle lifestyle.</title>
        <authorList>
            <person name="Murat C."/>
            <person name="Payen T."/>
            <person name="Noel B."/>
            <person name="Kuo A."/>
            <person name="Morin E."/>
            <person name="Chen J."/>
            <person name="Kohler A."/>
            <person name="Krizsan K."/>
            <person name="Balestrini R."/>
            <person name="Da Silva C."/>
            <person name="Montanini B."/>
            <person name="Hainaut M."/>
            <person name="Levati E."/>
            <person name="Barry K.W."/>
            <person name="Belfiori B."/>
            <person name="Cichocki N."/>
            <person name="Clum A."/>
            <person name="Dockter R.B."/>
            <person name="Fauchery L."/>
            <person name="Guy J."/>
            <person name="Iotti M."/>
            <person name="Le Tacon F."/>
            <person name="Lindquist E.A."/>
            <person name="Lipzen A."/>
            <person name="Malagnac F."/>
            <person name="Mello A."/>
            <person name="Molinier V."/>
            <person name="Miyauchi S."/>
            <person name="Poulain J."/>
            <person name="Riccioni C."/>
            <person name="Rubini A."/>
            <person name="Sitrit Y."/>
            <person name="Splivallo R."/>
            <person name="Traeger S."/>
            <person name="Wang M."/>
            <person name="Zifcakova L."/>
            <person name="Wipf D."/>
            <person name="Zambonelli A."/>
            <person name="Paolocci F."/>
            <person name="Nowrousian M."/>
            <person name="Ottonello S."/>
            <person name="Baldrian P."/>
            <person name="Spatafora J.W."/>
            <person name="Henrissat B."/>
            <person name="Nagy L.G."/>
            <person name="Aury J.M."/>
            <person name="Wincker P."/>
            <person name="Grigoriev I.V."/>
            <person name="Bonfante P."/>
            <person name="Martin F.M."/>
        </authorList>
    </citation>
    <scope>NUCLEOTIDE SEQUENCE [LARGE SCALE GENOMIC DNA]</scope>
    <source>
        <strain evidence="2 3">ATCC MYA-4762</strain>
    </source>
</reference>
<sequence>MQLDPGAHSRDLRVRTLSCILAALECTEPVIPLPTAANSELQSPYSSSRKGRSRLELLNQVALLLVRERRIVGVLPKRSGPRALVELLVATDSGSDSPKLDATEYIIVRNPRRNPPTDSAISHDSTVILQHLNGVATGQQLLAHLNTYKSVPLSCHIASIELLLNKIISSHRQRLAPRKLFRKLFSRYITFRSVPKMRRRFESPAFQSYLTAICSATKTQISAEVADHYQRRSSNTYPTAIFASTECIFIGQILFFEFFDRSTCPYLVGQLQAGLLVEYNPETAFEFHQILLFAQKMAMDSVTHLSRACKSTDTNCVEATLANTEIWMKKLYQLVQCSPIFEAHMDIIEAFVSPQRLSLEPAPMAEVTFQDDNDGPSDATIEISQAQGDDADNGPSDATIEISQAQATHRVAHQSLWLAVSYQQAIESVTNSGTLPAEPLKLTLWEPPTEIVQRTAEMEPWQDIIKNMYPDNADEAGNFTSKEVIDTLQAYARQHGKSKFFLRDDPQFGGCYHAEAMLGTLAYLGHHYHPTTTATETPTTETPATETPVPGQELTLFQHTYRHIGVSKRCCPICTKLLSLLSTSYNSGQPLLRVLSGHQNIYPTALPPFVPEAVAEALIKWLEELVRTAVARLVKKRRRESDASSVSSKSDDSKIDRPGQGGEEWEEEWEEEGEGDLRVVEGGRGTFVLWR</sequence>
<evidence type="ECO:0000256" key="1">
    <source>
        <dbReference type="SAM" id="MobiDB-lite"/>
    </source>
</evidence>
<dbReference type="OrthoDB" id="5371734at2759"/>
<protein>
    <submittedName>
        <fullName evidence="2">Uncharacterized protein</fullName>
    </submittedName>
</protein>